<dbReference type="RefSeq" id="XP_013890774.1">
    <property type="nucleotide sequence ID" value="XM_014035320.1"/>
</dbReference>
<evidence type="ECO:0000313" key="3">
    <source>
        <dbReference type="Proteomes" id="UP000054498"/>
    </source>
</evidence>
<feature type="compositionally biased region" description="Basic and acidic residues" evidence="1">
    <location>
        <begin position="98"/>
        <end position="111"/>
    </location>
</feature>
<feature type="compositionally biased region" description="Gly residues" evidence="1">
    <location>
        <begin position="42"/>
        <end position="53"/>
    </location>
</feature>
<feature type="region of interest" description="Disordered" evidence="1">
    <location>
        <begin position="38"/>
        <end position="111"/>
    </location>
</feature>
<keyword evidence="3" id="KW-1185">Reference proteome</keyword>
<protein>
    <submittedName>
        <fullName evidence="2">Uncharacterized protein</fullName>
    </submittedName>
</protein>
<dbReference type="GeneID" id="25733946"/>
<feature type="compositionally biased region" description="Low complexity" evidence="1">
    <location>
        <begin position="54"/>
        <end position="64"/>
    </location>
</feature>
<dbReference type="KEGG" id="mng:MNEG_16209"/>
<reference evidence="2 3" key="1">
    <citation type="journal article" date="2013" name="BMC Genomics">
        <title>Reconstruction of the lipid metabolism for the microalga Monoraphidium neglectum from its genome sequence reveals characteristics suitable for biofuel production.</title>
        <authorList>
            <person name="Bogen C."/>
            <person name="Al-Dilaimi A."/>
            <person name="Albersmeier A."/>
            <person name="Wichmann J."/>
            <person name="Grundmann M."/>
            <person name="Rupp O."/>
            <person name="Lauersen K.J."/>
            <person name="Blifernez-Klassen O."/>
            <person name="Kalinowski J."/>
            <person name="Goesmann A."/>
            <person name="Mussgnug J.H."/>
            <person name="Kruse O."/>
        </authorList>
    </citation>
    <scope>NUCLEOTIDE SEQUENCE [LARGE SCALE GENOMIC DNA]</scope>
    <source>
        <strain evidence="2 3">SAG 48.87</strain>
    </source>
</reference>
<feature type="non-terminal residue" evidence="2">
    <location>
        <position position="111"/>
    </location>
</feature>
<feature type="non-terminal residue" evidence="2">
    <location>
        <position position="1"/>
    </location>
</feature>
<evidence type="ECO:0000313" key="2">
    <source>
        <dbReference type="EMBL" id="KIY91754.1"/>
    </source>
</evidence>
<accession>A0A0D2LI97</accession>
<dbReference type="Proteomes" id="UP000054498">
    <property type="component" value="Unassembled WGS sequence"/>
</dbReference>
<feature type="compositionally biased region" description="Basic and acidic residues" evidence="1">
    <location>
        <begin position="73"/>
        <end position="90"/>
    </location>
</feature>
<proteinExistence type="predicted"/>
<sequence length="111" mass="11908">DGEGPAFDWDWSCPWSAWAHIRDPIGLLELDVVWDRRPLPLGRGGGGGGGAGEAAGPLRAGLGAVRASWPRRGGADDDRRRQEEQPRTAAEEEGATEGEGRREGGEQHGWL</sequence>
<evidence type="ECO:0000256" key="1">
    <source>
        <dbReference type="SAM" id="MobiDB-lite"/>
    </source>
</evidence>
<organism evidence="2 3">
    <name type="scientific">Monoraphidium neglectum</name>
    <dbReference type="NCBI Taxonomy" id="145388"/>
    <lineage>
        <taxon>Eukaryota</taxon>
        <taxon>Viridiplantae</taxon>
        <taxon>Chlorophyta</taxon>
        <taxon>core chlorophytes</taxon>
        <taxon>Chlorophyceae</taxon>
        <taxon>CS clade</taxon>
        <taxon>Sphaeropleales</taxon>
        <taxon>Selenastraceae</taxon>
        <taxon>Monoraphidium</taxon>
    </lineage>
</organism>
<dbReference type="EMBL" id="KK106323">
    <property type="protein sequence ID" value="KIY91754.1"/>
    <property type="molecule type" value="Genomic_DNA"/>
</dbReference>
<gene>
    <name evidence="2" type="ORF">MNEG_16209</name>
</gene>
<dbReference type="AlphaFoldDB" id="A0A0D2LI97"/>
<name>A0A0D2LI97_9CHLO</name>